<dbReference type="Proteomes" id="UP000271162">
    <property type="component" value="Unassembled WGS sequence"/>
</dbReference>
<protein>
    <submittedName>
        <fullName evidence="4">Ig-like domain-containing protein</fullName>
    </submittedName>
</protein>
<proteinExistence type="predicted"/>
<feature type="region of interest" description="Disordered" evidence="1">
    <location>
        <begin position="88"/>
        <end position="116"/>
    </location>
</feature>
<organism evidence="4">
    <name type="scientific">Nippostrongylus brasiliensis</name>
    <name type="common">Rat hookworm</name>
    <dbReference type="NCBI Taxonomy" id="27835"/>
    <lineage>
        <taxon>Eukaryota</taxon>
        <taxon>Metazoa</taxon>
        <taxon>Ecdysozoa</taxon>
        <taxon>Nematoda</taxon>
        <taxon>Chromadorea</taxon>
        <taxon>Rhabditida</taxon>
        <taxon>Rhabditina</taxon>
        <taxon>Rhabditomorpha</taxon>
        <taxon>Strongyloidea</taxon>
        <taxon>Heligmosomidae</taxon>
        <taxon>Nippostrongylus</taxon>
    </lineage>
</organism>
<evidence type="ECO:0000313" key="4">
    <source>
        <dbReference type="WBParaSite" id="NBR_0001690301-mRNA-1"/>
    </source>
</evidence>
<evidence type="ECO:0000256" key="1">
    <source>
        <dbReference type="SAM" id="MobiDB-lite"/>
    </source>
</evidence>
<reference evidence="2 3" key="2">
    <citation type="submission" date="2018-11" db="EMBL/GenBank/DDBJ databases">
        <authorList>
            <consortium name="Pathogen Informatics"/>
        </authorList>
    </citation>
    <scope>NUCLEOTIDE SEQUENCE [LARGE SCALE GENOMIC DNA]</scope>
</reference>
<dbReference type="AlphaFoldDB" id="A0A0N4YIZ2"/>
<dbReference type="WBParaSite" id="NBR_0001690301-mRNA-1">
    <property type="protein sequence ID" value="NBR_0001690301-mRNA-1"/>
    <property type="gene ID" value="NBR_0001690301"/>
</dbReference>
<dbReference type="EMBL" id="UYSL01022453">
    <property type="protein sequence ID" value="VDL80499.1"/>
    <property type="molecule type" value="Genomic_DNA"/>
</dbReference>
<sequence length="122" mass="13642">MSLACRISMEHKARGQDVTLCASWRMFRKEWASDYIASRRRVVAEAQQGAAAFECARASPDGRSTALLTSRLYKVSNAALFPSRGRTRKDFGSGARVSPHARECESGGRREREGQYGCVRWP</sequence>
<name>A0A0N4YIZ2_NIPBR</name>
<evidence type="ECO:0000313" key="2">
    <source>
        <dbReference type="EMBL" id="VDL80499.1"/>
    </source>
</evidence>
<evidence type="ECO:0000313" key="3">
    <source>
        <dbReference type="Proteomes" id="UP000271162"/>
    </source>
</evidence>
<gene>
    <name evidence="2" type="ORF">NBR_LOCUS16904</name>
</gene>
<keyword evidence="3" id="KW-1185">Reference proteome</keyword>
<accession>A0A0N4YIZ2</accession>
<feature type="compositionally biased region" description="Basic and acidic residues" evidence="1">
    <location>
        <begin position="100"/>
        <end position="114"/>
    </location>
</feature>
<reference evidence="4" key="1">
    <citation type="submission" date="2017-02" db="UniProtKB">
        <authorList>
            <consortium name="WormBaseParasite"/>
        </authorList>
    </citation>
    <scope>IDENTIFICATION</scope>
</reference>